<dbReference type="OrthoDB" id="10253073at2759"/>
<accession>A0A8J4TPC3</accession>
<gene>
    <name evidence="1" type="ORF">DAT39_015943</name>
</gene>
<keyword evidence="2" id="KW-1185">Reference proteome</keyword>
<evidence type="ECO:0000313" key="1">
    <source>
        <dbReference type="EMBL" id="KAF5894373.1"/>
    </source>
</evidence>
<evidence type="ECO:0000313" key="2">
    <source>
        <dbReference type="Proteomes" id="UP000727407"/>
    </source>
</evidence>
<dbReference type="Proteomes" id="UP000727407">
    <property type="component" value="Unassembled WGS sequence"/>
</dbReference>
<dbReference type="AlphaFoldDB" id="A0A8J4TPC3"/>
<reference evidence="1" key="1">
    <citation type="submission" date="2020-07" db="EMBL/GenBank/DDBJ databases">
        <title>Clarias magur genome sequencing, assembly and annotation.</title>
        <authorList>
            <person name="Kushwaha B."/>
            <person name="Kumar R."/>
            <person name="Das P."/>
            <person name="Joshi C.G."/>
            <person name="Kumar D."/>
            <person name="Nagpure N.S."/>
            <person name="Pandey M."/>
            <person name="Agarwal S."/>
            <person name="Srivastava S."/>
            <person name="Singh M."/>
            <person name="Sahoo L."/>
            <person name="Jayasankar P."/>
            <person name="Meher P.K."/>
            <person name="Koringa P.G."/>
            <person name="Iquebal M.A."/>
            <person name="Das S.P."/>
            <person name="Bit A."/>
            <person name="Patnaik S."/>
            <person name="Patel N."/>
            <person name="Shah T.M."/>
            <person name="Hinsu A."/>
            <person name="Jena J.K."/>
        </authorList>
    </citation>
    <scope>NUCLEOTIDE SEQUENCE</scope>
    <source>
        <strain evidence="1">CIFAMagur01</strain>
        <tissue evidence="1">Testis</tissue>
    </source>
</reference>
<dbReference type="PANTHER" id="PTHR33504:SF2">
    <property type="entry name" value="PROTEIN MFI"/>
    <property type="match status" value="1"/>
</dbReference>
<dbReference type="PANTHER" id="PTHR33504">
    <property type="entry name" value="NADH DEHYDROGENASE (UBIQUINONE) 1 BETA SUBCOMPLEX, 4"/>
    <property type="match status" value="1"/>
</dbReference>
<protein>
    <submittedName>
        <fullName evidence="1">Uncharacterized protein</fullName>
    </submittedName>
</protein>
<name>A0A8J4TPC3_CLAMG</name>
<sequence length="348" mass="39895">MGAKEGEDKVLKSTQDGSCDRAARVIQRTWRRHANIVVFKYFKNLVTFRNRGDPRLLLKYVNPREADLLDAASGVYIRFRLGGVRYTTSSVYADLIDCIPEDYFPFTRLTLSFQTSFPPNIYYKIFTHRPIVDVCANSPKDYTHAGQKRPVAQQVHNGLPLVPDDRSGWYRRMENNGWRLLSGKICLLGDPITQDTSCKRTDFHHCKLTRRQDAERKKKIRKLEWMRKMYDEGALHTHTEHRDLVENSAKGMTCALEQLGPDAMLDWEVDELIEWTSALDFDEKAAGPLGTRPSTVLPGHTGKNHGILSAHVSSPNQSEYSRLKLERANCCFPVKRERTEVHFHSSGT</sequence>
<proteinExistence type="predicted"/>
<comment type="caution">
    <text evidence="1">The sequence shown here is derived from an EMBL/GenBank/DDBJ whole genome shotgun (WGS) entry which is preliminary data.</text>
</comment>
<organism evidence="1 2">
    <name type="scientific">Clarias magur</name>
    <name type="common">Asian catfish</name>
    <name type="synonym">Macropteronotus magur</name>
    <dbReference type="NCBI Taxonomy" id="1594786"/>
    <lineage>
        <taxon>Eukaryota</taxon>
        <taxon>Metazoa</taxon>
        <taxon>Chordata</taxon>
        <taxon>Craniata</taxon>
        <taxon>Vertebrata</taxon>
        <taxon>Euteleostomi</taxon>
        <taxon>Actinopterygii</taxon>
        <taxon>Neopterygii</taxon>
        <taxon>Teleostei</taxon>
        <taxon>Ostariophysi</taxon>
        <taxon>Siluriformes</taxon>
        <taxon>Clariidae</taxon>
        <taxon>Clarias</taxon>
    </lineage>
</organism>
<dbReference type="EMBL" id="QNUK01000378">
    <property type="protein sequence ID" value="KAF5894373.1"/>
    <property type="molecule type" value="Genomic_DNA"/>
</dbReference>